<proteinExistence type="predicted"/>
<protein>
    <submittedName>
        <fullName evidence="1">Uncharacterized protein</fullName>
    </submittedName>
</protein>
<sequence length="223" mass="26380">MDKIKIWNDFCKEYNVLEKGVPLFETDGLFVNSFDYGKKVRKILKRNEEMENLVISEVNKVIDDFNSGKEDYEGLIYMMYWKRDNGVIPLYIGKSEKYGRKGGNLSINIANIERNRGKFCRWGYNYAYHIGDLSAIVLPGHSDKKKNRKYKEWGDRLFEEVNSITPKLREETYFWIRAWRKEDIGPWEEFGQTSLTFLEYLLIGLASDIFTDTLLNYEGVNRK</sequence>
<dbReference type="Proteomes" id="UP000219573">
    <property type="component" value="Unassembled WGS sequence"/>
</dbReference>
<dbReference type="RefSeq" id="WP_097019666.1">
    <property type="nucleotide sequence ID" value="NZ_OBDZ01000057.1"/>
</dbReference>
<name>A0A285IIB5_9FIRM</name>
<keyword evidence="2" id="KW-1185">Reference proteome</keyword>
<accession>A0A285IIB5</accession>
<dbReference type="OrthoDB" id="2988063at2"/>
<evidence type="ECO:0000313" key="2">
    <source>
        <dbReference type="Proteomes" id="UP000219573"/>
    </source>
</evidence>
<dbReference type="AlphaFoldDB" id="A0A285IIB5"/>
<gene>
    <name evidence="1" type="ORF">SAMN06265827_1572</name>
</gene>
<evidence type="ECO:0000313" key="1">
    <source>
        <dbReference type="EMBL" id="SNY47725.1"/>
    </source>
</evidence>
<organism evidence="1 2">
    <name type="scientific">Orenia metallireducens</name>
    <dbReference type="NCBI Taxonomy" id="1413210"/>
    <lineage>
        <taxon>Bacteria</taxon>
        <taxon>Bacillati</taxon>
        <taxon>Bacillota</taxon>
        <taxon>Clostridia</taxon>
        <taxon>Halanaerobiales</taxon>
        <taxon>Halobacteroidaceae</taxon>
        <taxon>Orenia</taxon>
    </lineage>
</organism>
<dbReference type="EMBL" id="OBDZ01000057">
    <property type="protein sequence ID" value="SNY47725.1"/>
    <property type="molecule type" value="Genomic_DNA"/>
</dbReference>
<reference evidence="2" key="1">
    <citation type="submission" date="2017-09" db="EMBL/GenBank/DDBJ databases">
        <authorList>
            <person name="Varghese N."/>
            <person name="Submissions S."/>
        </authorList>
    </citation>
    <scope>NUCLEOTIDE SEQUENCE [LARGE SCALE GENOMIC DNA]</scope>
    <source>
        <strain evidence="2">MSL47</strain>
    </source>
</reference>